<reference evidence="2" key="1">
    <citation type="journal article" date="2022" name="Mol. Ecol. Resour.">
        <title>The genomes of chicory, endive, great burdock and yacon provide insights into Asteraceae palaeo-polyploidization history and plant inulin production.</title>
        <authorList>
            <person name="Fan W."/>
            <person name="Wang S."/>
            <person name="Wang H."/>
            <person name="Wang A."/>
            <person name="Jiang F."/>
            <person name="Liu H."/>
            <person name="Zhao H."/>
            <person name="Xu D."/>
            <person name="Zhang Y."/>
        </authorList>
    </citation>
    <scope>NUCLEOTIDE SEQUENCE [LARGE SCALE GENOMIC DNA]</scope>
    <source>
        <strain evidence="2">cv. Niubang</strain>
    </source>
</reference>
<organism evidence="1 2">
    <name type="scientific">Arctium lappa</name>
    <name type="common">Greater burdock</name>
    <name type="synonym">Lappa major</name>
    <dbReference type="NCBI Taxonomy" id="4217"/>
    <lineage>
        <taxon>Eukaryota</taxon>
        <taxon>Viridiplantae</taxon>
        <taxon>Streptophyta</taxon>
        <taxon>Embryophyta</taxon>
        <taxon>Tracheophyta</taxon>
        <taxon>Spermatophyta</taxon>
        <taxon>Magnoliopsida</taxon>
        <taxon>eudicotyledons</taxon>
        <taxon>Gunneridae</taxon>
        <taxon>Pentapetalae</taxon>
        <taxon>asterids</taxon>
        <taxon>campanulids</taxon>
        <taxon>Asterales</taxon>
        <taxon>Asteraceae</taxon>
        <taxon>Carduoideae</taxon>
        <taxon>Cardueae</taxon>
        <taxon>Arctiinae</taxon>
        <taxon>Arctium</taxon>
    </lineage>
</organism>
<reference evidence="1 2" key="2">
    <citation type="journal article" date="2022" name="Mol. Ecol. Resour.">
        <title>The genomes of chicory, endive, great burdock and yacon provide insights into Asteraceae paleo-polyploidization history and plant inulin production.</title>
        <authorList>
            <person name="Fan W."/>
            <person name="Wang S."/>
            <person name="Wang H."/>
            <person name="Wang A."/>
            <person name="Jiang F."/>
            <person name="Liu H."/>
            <person name="Zhao H."/>
            <person name="Xu D."/>
            <person name="Zhang Y."/>
        </authorList>
    </citation>
    <scope>NUCLEOTIDE SEQUENCE [LARGE SCALE GENOMIC DNA]</scope>
    <source>
        <strain evidence="2">cv. Niubang</strain>
    </source>
</reference>
<proteinExistence type="predicted"/>
<evidence type="ECO:0000313" key="2">
    <source>
        <dbReference type="Proteomes" id="UP001055879"/>
    </source>
</evidence>
<keyword evidence="2" id="KW-1185">Reference proteome</keyword>
<dbReference type="Proteomes" id="UP001055879">
    <property type="component" value="Linkage Group LG11"/>
</dbReference>
<accession>A0ACB8Z3V3</accession>
<sequence length="171" mass="19255">MLGMDVHGIWEGREWGIVLPSIHNTPSTSRSLLGFETRADLDLDRWSDELFKLNKTFVMKCIAISIQDLLSRAAIEVNPSNLDIIIRIEGRRMRKIFKAIPERTPWMKDFTNFTSKKLGKKGAAFTIPSIFASDCTNAIGITKKNVRKKKATTITSLLIVSETNGMARLSQ</sequence>
<dbReference type="EMBL" id="CM042057">
    <property type="protein sequence ID" value="KAI3692390.1"/>
    <property type="molecule type" value="Genomic_DNA"/>
</dbReference>
<gene>
    <name evidence="1" type="ORF">L6452_32205</name>
</gene>
<evidence type="ECO:0000313" key="1">
    <source>
        <dbReference type="EMBL" id="KAI3692390.1"/>
    </source>
</evidence>
<protein>
    <submittedName>
        <fullName evidence="1">Uncharacterized protein</fullName>
    </submittedName>
</protein>
<comment type="caution">
    <text evidence="1">The sequence shown here is derived from an EMBL/GenBank/DDBJ whole genome shotgun (WGS) entry which is preliminary data.</text>
</comment>
<name>A0ACB8Z3V3_ARCLA</name>